<sequence>MSIKQLHTPSLISLPPVNIICTSVSISNSFFQSNVRSNSSSRDLSKVRDFKPIKTLFTPSKIIQSVLNATISASAPTILDDIQSYQSKMSNLQQLLDSGIITPSQYTSMSSMELENSIPDFSKVWNPSVKSEAFKIWLKNLLANLLQKTIERTLLLTYPTSTFIPKLVKDPLPSALRKSTRGLTVGTGLFTKMFKTGLRSLVTSYTSCLVVDVSWMCCTDISAYIKSPPPTRPPLLPICKSLLRRTVLKSFSKALQMVMSAAAGAAVAGITGNKVMKNLGYVMGDAAGGSAAGILGIMV</sequence>
<gene>
    <name evidence="1" type="ORF">TrCOL_g12439</name>
</gene>
<proteinExistence type="predicted"/>
<dbReference type="Proteomes" id="UP001165065">
    <property type="component" value="Unassembled WGS sequence"/>
</dbReference>
<evidence type="ECO:0000313" key="2">
    <source>
        <dbReference type="Proteomes" id="UP001165065"/>
    </source>
</evidence>
<organism evidence="1 2">
    <name type="scientific">Triparma columacea</name>
    <dbReference type="NCBI Taxonomy" id="722753"/>
    <lineage>
        <taxon>Eukaryota</taxon>
        <taxon>Sar</taxon>
        <taxon>Stramenopiles</taxon>
        <taxon>Ochrophyta</taxon>
        <taxon>Bolidophyceae</taxon>
        <taxon>Parmales</taxon>
        <taxon>Triparmaceae</taxon>
        <taxon>Triparma</taxon>
    </lineage>
</organism>
<dbReference type="EMBL" id="BRYA01000142">
    <property type="protein sequence ID" value="GMI41105.1"/>
    <property type="molecule type" value="Genomic_DNA"/>
</dbReference>
<dbReference type="AlphaFoldDB" id="A0A9W7GCD4"/>
<dbReference type="OrthoDB" id="10436078at2759"/>
<protein>
    <submittedName>
        <fullName evidence="1">Uncharacterized protein</fullName>
    </submittedName>
</protein>
<comment type="caution">
    <text evidence="1">The sequence shown here is derived from an EMBL/GenBank/DDBJ whole genome shotgun (WGS) entry which is preliminary data.</text>
</comment>
<keyword evidence="2" id="KW-1185">Reference proteome</keyword>
<accession>A0A9W7GCD4</accession>
<name>A0A9W7GCD4_9STRA</name>
<reference evidence="2" key="1">
    <citation type="journal article" date="2023" name="Commun. Biol.">
        <title>Genome analysis of Parmales, the sister group of diatoms, reveals the evolutionary specialization of diatoms from phago-mixotrophs to photoautotrophs.</title>
        <authorList>
            <person name="Ban H."/>
            <person name="Sato S."/>
            <person name="Yoshikawa S."/>
            <person name="Yamada K."/>
            <person name="Nakamura Y."/>
            <person name="Ichinomiya M."/>
            <person name="Sato N."/>
            <person name="Blanc-Mathieu R."/>
            <person name="Endo H."/>
            <person name="Kuwata A."/>
            <person name="Ogata H."/>
        </authorList>
    </citation>
    <scope>NUCLEOTIDE SEQUENCE [LARGE SCALE GENOMIC DNA]</scope>
</reference>
<evidence type="ECO:0000313" key="1">
    <source>
        <dbReference type="EMBL" id="GMI41105.1"/>
    </source>
</evidence>